<feature type="region of interest" description="Disordered" evidence="1">
    <location>
        <begin position="22"/>
        <end position="51"/>
    </location>
</feature>
<dbReference type="PANTHER" id="PTHR47723">
    <property type="entry name" value="OS05G0353850 PROTEIN"/>
    <property type="match status" value="1"/>
</dbReference>
<dbReference type="SUPFAM" id="SSF53098">
    <property type="entry name" value="Ribonuclease H-like"/>
    <property type="match status" value="1"/>
</dbReference>
<dbReference type="Gene3D" id="3.30.420.10">
    <property type="entry name" value="Ribonuclease H-like superfamily/Ribonuclease H"/>
    <property type="match status" value="1"/>
</dbReference>
<name>A0ABR2TYR6_9ROSI</name>
<evidence type="ECO:0000259" key="2">
    <source>
        <dbReference type="Pfam" id="PF13456"/>
    </source>
</evidence>
<dbReference type="EMBL" id="JBBPBN010000004">
    <property type="protein sequence ID" value="KAK9042626.1"/>
    <property type="molecule type" value="Genomic_DNA"/>
</dbReference>
<evidence type="ECO:0000313" key="3">
    <source>
        <dbReference type="EMBL" id="KAK9042626.1"/>
    </source>
</evidence>
<feature type="region of interest" description="Disordered" evidence="1">
    <location>
        <begin position="217"/>
        <end position="255"/>
    </location>
</feature>
<dbReference type="InterPro" id="IPR036397">
    <property type="entry name" value="RNaseH_sf"/>
</dbReference>
<dbReference type="InterPro" id="IPR012337">
    <property type="entry name" value="RNaseH-like_sf"/>
</dbReference>
<protein>
    <recommendedName>
        <fullName evidence="2">RNase H type-1 domain-containing protein</fullName>
    </recommendedName>
</protein>
<comment type="caution">
    <text evidence="3">The sequence shown here is derived from an EMBL/GenBank/DDBJ whole genome shotgun (WGS) entry which is preliminary data.</text>
</comment>
<dbReference type="InterPro" id="IPR053151">
    <property type="entry name" value="RNase_H-like"/>
</dbReference>
<feature type="compositionally biased region" description="Polar residues" evidence="1">
    <location>
        <begin position="227"/>
        <end position="237"/>
    </location>
</feature>
<evidence type="ECO:0000313" key="4">
    <source>
        <dbReference type="Proteomes" id="UP001396334"/>
    </source>
</evidence>
<evidence type="ECO:0000256" key="1">
    <source>
        <dbReference type="SAM" id="MobiDB-lite"/>
    </source>
</evidence>
<accession>A0ABR2TYR6</accession>
<dbReference type="InterPro" id="IPR044730">
    <property type="entry name" value="RNase_H-like_dom_plant"/>
</dbReference>
<organism evidence="3 4">
    <name type="scientific">Hibiscus sabdariffa</name>
    <name type="common">roselle</name>
    <dbReference type="NCBI Taxonomy" id="183260"/>
    <lineage>
        <taxon>Eukaryota</taxon>
        <taxon>Viridiplantae</taxon>
        <taxon>Streptophyta</taxon>
        <taxon>Embryophyta</taxon>
        <taxon>Tracheophyta</taxon>
        <taxon>Spermatophyta</taxon>
        <taxon>Magnoliopsida</taxon>
        <taxon>eudicotyledons</taxon>
        <taxon>Gunneridae</taxon>
        <taxon>Pentapetalae</taxon>
        <taxon>rosids</taxon>
        <taxon>malvids</taxon>
        <taxon>Malvales</taxon>
        <taxon>Malvaceae</taxon>
        <taxon>Malvoideae</taxon>
        <taxon>Hibiscus</taxon>
    </lineage>
</organism>
<keyword evidence="4" id="KW-1185">Reference proteome</keyword>
<gene>
    <name evidence="3" type="ORF">V6N11_017693</name>
</gene>
<dbReference type="InterPro" id="IPR002156">
    <property type="entry name" value="RNaseH_domain"/>
</dbReference>
<dbReference type="PANTHER" id="PTHR47723:SF19">
    <property type="entry name" value="POLYNUCLEOTIDYL TRANSFERASE, RIBONUCLEASE H-LIKE SUPERFAMILY PROTEIN"/>
    <property type="match status" value="1"/>
</dbReference>
<dbReference type="Pfam" id="PF13456">
    <property type="entry name" value="RVT_3"/>
    <property type="match status" value="1"/>
</dbReference>
<dbReference type="CDD" id="cd06222">
    <property type="entry name" value="RNase_H_like"/>
    <property type="match status" value="1"/>
</dbReference>
<dbReference type="Proteomes" id="UP001396334">
    <property type="component" value="Unassembled WGS sequence"/>
</dbReference>
<sequence length="474" mass="51511">MEEISSMDHGNLNVVVDAAAKPGDLNKSSGASKPTFRDMVTGGGTSDRQKEALSEFDVEVVHRRRKISPLAKDATGTRSTTGQGIHISGSRFTALQQVDDEFVSEGIGQDGSRSRGKAVVVEKAEMAKEIPFAPKTAESSWQGANRVEGELVSHSQELEESLSMDLNMGVMRKSAEVASSEVVIPVKSTLDQSKHQAVKVVDKGMNRTIHENNGRILPVSIRGGSPAMNSKNNSMSKGISKKGINTKKKSTNLPPKPVLAEFVSAMTTELNRASNTRDTTGVVQQNELIEGTNQVHWRDNSSFLSTGNVEKQKAPQEGWIKINTDAVVAGSDRLAIIGGVFRDHTGKWIFGFSRKVGVSTVLIAELWAIHDALQRAWDRGLRKINLESDCLDAVRILNGKSTSLLGNGLVATIFKLLRYDWTVSISHINRACNGVVDRLGTLSKANNIDDLQLLEPPAEVLSLMQMEAIDFCNL</sequence>
<reference evidence="3 4" key="1">
    <citation type="journal article" date="2024" name="G3 (Bethesda)">
        <title>Genome assembly of Hibiscus sabdariffa L. provides insights into metabolisms of medicinal natural products.</title>
        <authorList>
            <person name="Kim T."/>
        </authorList>
    </citation>
    <scope>NUCLEOTIDE SEQUENCE [LARGE SCALE GENOMIC DNA]</scope>
    <source>
        <strain evidence="3">TK-2024</strain>
        <tissue evidence="3">Old leaves</tissue>
    </source>
</reference>
<proteinExistence type="predicted"/>
<feature type="domain" description="RNase H type-1" evidence="2">
    <location>
        <begin position="323"/>
        <end position="439"/>
    </location>
</feature>